<organism evidence="2 3">
    <name type="scientific">Winogradskyella aurantia</name>
    <dbReference type="NCBI Taxonomy" id="1915063"/>
    <lineage>
        <taxon>Bacteria</taxon>
        <taxon>Pseudomonadati</taxon>
        <taxon>Bacteroidota</taxon>
        <taxon>Flavobacteriia</taxon>
        <taxon>Flavobacteriales</taxon>
        <taxon>Flavobacteriaceae</taxon>
        <taxon>Winogradskyella</taxon>
    </lineage>
</organism>
<evidence type="ECO:0000313" key="2">
    <source>
        <dbReference type="EMBL" id="OZV68103.1"/>
    </source>
</evidence>
<gene>
    <name evidence="2" type="ORF">CA834_10680</name>
</gene>
<keyword evidence="1" id="KW-0732">Signal</keyword>
<dbReference type="RefSeq" id="WP_094968689.1">
    <property type="nucleotide sequence ID" value="NZ_NGJN01000005.1"/>
</dbReference>
<keyword evidence="3" id="KW-1185">Reference proteome</keyword>
<proteinExistence type="predicted"/>
<evidence type="ECO:0000313" key="3">
    <source>
        <dbReference type="Proteomes" id="UP000216840"/>
    </source>
</evidence>
<feature type="chain" id="PRO_5012515076" description="Sensor of ECF-type sigma factor" evidence="1">
    <location>
        <begin position="19"/>
        <end position="150"/>
    </location>
</feature>
<dbReference type="OrthoDB" id="675330at2"/>
<protein>
    <recommendedName>
        <fullName evidence="4">Sensor of ECF-type sigma factor</fullName>
    </recommendedName>
</protein>
<evidence type="ECO:0000256" key="1">
    <source>
        <dbReference type="SAM" id="SignalP"/>
    </source>
</evidence>
<comment type="caution">
    <text evidence="2">The sequence shown here is derived from an EMBL/GenBank/DDBJ whole genome shotgun (WGS) entry which is preliminary data.</text>
</comment>
<reference evidence="2 3" key="1">
    <citation type="submission" date="2017-05" db="EMBL/GenBank/DDBJ databases">
        <title>The draft genome sequence of Idiomarina salinarum WNB302.</title>
        <authorList>
            <person name="Sun Y."/>
            <person name="Chen B."/>
            <person name="Du Z."/>
        </authorList>
    </citation>
    <scope>NUCLEOTIDE SEQUENCE [LARGE SCALE GENOMIC DNA]</scope>
    <source>
        <strain evidence="2 3">WNB302</strain>
    </source>
</reference>
<sequence length="150" mass="17654">MKKFIAIVLFLLSFSSFAQGGEKLRERIKAQKIAFITEQLSLTPDEATKFWPVYNQFETKTEKVRNEDMRNIKMKMRNNPDMSDSEADILLQDLIAAEDKMHRAKIDLMSDLKGIISSKKIIRLKRAEDEFNRKLLERLKEMRNSRGKRD</sequence>
<accession>A0A265US11</accession>
<name>A0A265US11_9FLAO</name>
<evidence type="ECO:0008006" key="4">
    <source>
        <dbReference type="Google" id="ProtNLM"/>
    </source>
</evidence>
<feature type="signal peptide" evidence="1">
    <location>
        <begin position="1"/>
        <end position="18"/>
    </location>
</feature>
<dbReference type="AlphaFoldDB" id="A0A265US11"/>
<dbReference type="EMBL" id="NGJN01000005">
    <property type="protein sequence ID" value="OZV68103.1"/>
    <property type="molecule type" value="Genomic_DNA"/>
</dbReference>
<dbReference type="Proteomes" id="UP000216840">
    <property type="component" value="Unassembled WGS sequence"/>
</dbReference>